<dbReference type="CDD" id="cd01638">
    <property type="entry name" value="CysQ"/>
    <property type="match status" value="1"/>
</dbReference>
<dbReference type="AlphaFoldDB" id="A0A1G5R882"/>
<dbReference type="GO" id="GO:0007165">
    <property type="term" value="P:signal transduction"/>
    <property type="evidence" value="ECO:0007669"/>
    <property type="project" value="TreeGrafter"/>
</dbReference>
<feature type="binding site" evidence="4">
    <location>
        <position position="67"/>
    </location>
    <ligand>
        <name>Mg(2+)</name>
        <dbReference type="ChEBI" id="CHEBI:18420"/>
        <label>1</label>
        <note>catalytic</note>
    </ligand>
</feature>
<feature type="binding site" evidence="4">
    <location>
        <position position="207"/>
    </location>
    <ligand>
        <name>Mg(2+)</name>
        <dbReference type="ChEBI" id="CHEBI:18420"/>
        <label>1</label>
        <note>catalytic</note>
    </ligand>
</feature>
<dbReference type="InterPro" id="IPR020550">
    <property type="entry name" value="Inositol_monophosphatase_CS"/>
</dbReference>
<name>A0A1G5R882_9RHOB</name>
<dbReference type="Proteomes" id="UP000198767">
    <property type="component" value="Unassembled WGS sequence"/>
</dbReference>
<dbReference type="SUPFAM" id="SSF56655">
    <property type="entry name" value="Carbohydrate phosphatase"/>
    <property type="match status" value="1"/>
</dbReference>
<dbReference type="Gene3D" id="3.40.190.80">
    <property type="match status" value="1"/>
</dbReference>
<dbReference type="Gene3D" id="3.30.540.10">
    <property type="entry name" value="Fructose-1,6-Bisphosphatase, subunit A, domain 1"/>
    <property type="match status" value="1"/>
</dbReference>
<dbReference type="PRINTS" id="PR00377">
    <property type="entry name" value="IMPHPHTASES"/>
</dbReference>
<gene>
    <name evidence="5" type="ORF">SAMN04488118_11091</name>
</gene>
<feature type="binding site" evidence="4">
    <location>
        <position position="88"/>
    </location>
    <ligand>
        <name>Mg(2+)</name>
        <dbReference type="ChEBI" id="CHEBI:18420"/>
        <label>1</label>
        <note>catalytic</note>
    </ligand>
</feature>
<evidence type="ECO:0000313" key="5">
    <source>
        <dbReference type="EMBL" id="SCZ70292.1"/>
    </source>
</evidence>
<keyword evidence="3 4" id="KW-0460">Magnesium</keyword>
<dbReference type="PANTHER" id="PTHR20854">
    <property type="entry name" value="INOSITOL MONOPHOSPHATASE"/>
    <property type="match status" value="1"/>
</dbReference>
<dbReference type="PROSITE" id="PS00630">
    <property type="entry name" value="IMP_2"/>
    <property type="match status" value="1"/>
</dbReference>
<evidence type="ECO:0000256" key="1">
    <source>
        <dbReference type="ARBA" id="ARBA00009759"/>
    </source>
</evidence>
<dbReference type="EMBL" id="FMWG01000010">
    <property type="protein sequence ID" value="SCZ70292.1"/>
    <property type="molecule type" value="Genomic_DNA"/>
</dbReference>
<dbReference type="GO" id="GO:0046872">
    <property type="term" value="F:metal ion binding"/>
    <property type="evidence" value="ECO:0007669"/>
    <property type="project" value="UniProtKB-KW"/>
</dbReference>
<dbReference type="GO" id="GO:0008934">
    <property type="term" value="F:inositol monophosphate 1-phosphatase activity"/>
    <property type="evidence" value="ECO:0007669"/>
    <property type="project" value="TreeGrafter"/>
</dbReference>
<dbReference type="PANTHER" id="PTHR20854:SF4">
    <property type="entry name" value="INOSITOL-1-MONOPHOSPHATASE-RELATED"/>
    <property type="match status" value="1"/>
</dbReference>
<feature type="binding site" evidence="4">
    <location>
        <position position="85"/>
    </location>
    <ligand>
        <name>Mg(2+)</name>
        <dbReference type="ChEBI" id="CHEBI:18420"/>
        <label>1</label>
        <note>catalytic</note>
    </ligand>
</feature>
<dbReference type="GO" id="GO:0006020">
    <property type="term" value="P:inositol metabolic process"/>
    <property type="evidence" value="ECO:0007669"/>
    <property type="project" value="TreeGrafter"/>
</dbReference>
<dbReference type="InterPro" id="IPR000760">
    <property type="entry name" value="Inositol_monophosphatase-like"/>
</dbReference>
<comment type="cofactor">
    <cofactor evidence="4">
        <name>Mg(2+)</name>
        <dbReference type="ChEBI" id="CHEBI:18420"/>
    </cofactor>
</comment>
<evidence type="ECO:0000256" key="4">
    <source>
        <dbReference type="PIRSR" id="PIRSR600760-2"/>
    </source>
</evidence>
<comment type="similarity">
    <text evidence="1">Belongs to the inositol monophosphatase superfamily.</text>
</comment>
<sequence length="262" mass="28688">MQAADLDLLIQAAEQAGDIACRYTGPTAKRWDKPDGAGPVTEADLAVNAYLEDHLQNARPSYGWLSEESADSDLRLTKDCVFIIDPIDGTRSFAEGSRTWAHSFAIAQQGHITHAVVYLPQRDLMFTASSGGGSFCNGRQLEVSAHNDWNTANILAPKPNLSPEHWHTNESPSFQRHFRPSLAYRLASVASGKFDAMITLRASWEWDIAAGDLLIREAGGVTSDRTGQALRFNTADKKLNGVLGANQTIHQDLQEALRDVSL</sequence>
<evidence type="ECO:0000256" key="2">
    <source>
        <dbReference type="ARBA" id="ARBA00022723"/>
    </source>
</evidence>
<dbReference type="Pfam" id="PF00459">
    <property type="entry name" value="Inositol_P"/>
    <property type="match status" value="1"/>
</dbReference>
<keyword evidence="6" id="KW-1185">Reference proteome</keyword>
<dbReference type="RefSeq" id="WP_090220300.1">
    <property type="nucleotide sequence ID" value="NZ_FMWG01000010.1"/>
</dbReference>
<dbReference type="GO" id="GO:0046854">
    <property type="term" value="P:phosphatidylinositol phosphate biosynthetic process"/>
    <property type="evidence" value="ECO:0007669"/>
    <property type="project" value="InterPro"/>
</dbReference>
<accession>A0A1G5R882</accession>
<proteinExistence type="inferred from homology"/>
<evidence type="ECO:0000256" key="3">
    <source>
        <dbReference type="ARBA" id="ARBA00022842"/>
    </source>
</evidence>
<organism evidence="5 6">
    <name type="scientific">Epibacterium ulvae</name>
    <dbReference type="NCBI Taxonomy" id="1156985"/>
    <lineage>
        <taxon>Bacteria</taxon>
        <taxon>Pseudomonadati</taxon>
        <taxon>Pseudomonadota</taxon>
        <taxon>Alphaproteobacteria</taxon>
        <taxon>Rhodobacterales</taxon>
        <taxon>Roseobacteraceae</taxon>
        <taxon>Epibacterium</taxon>
    </lineage>
</organism>
<evidence type="ECO:0000313" key="6">
    <source>
        <dbReference type="Proteomes" id="UP000198767"/>
    </source>
</evidence>
<protein>
    <submittedName>
        <fullName evidence="5">Myo-inositol-1(Or 4)-monophosphatase</fullName>
    </submittedName>
</protein>
<dbReference type="STRING" id="1156985.SAMN04488118_11091"/>
<dbReference type="OrthoDB" id="9785695at2"/>
<reference evidence="5 6" key="1">
    <citation type="submission" date="2016-10" db="EMBL/GenBank/DDBJ databases">
        <authorList>
            <person name="de Groot N.N."/>
        </authorList>
    </citation>
    <scope>NUCLEOTIDE SEQUENCE [LARGE SCALE GENOMIC DNA]</scope>
    <source>
        <strain evidence="5 6">U95</strain>
    </source>
</reference>
<feature type="binding site" evidence="4">
    <location>
        <position position="87"/>
    </location>
    <ligand>
        <name>Mg(2+)</name>
        <dbReference type="ChEBI" id="CHEBI:18420"/>
        <label>1</label>
        <note>catalytic</note>
    </ligand>
</feature>
<keyword evidence="2 4" id="KW-0479">Metal-binding</keyword>